<reference evidence="5 6" key="1">
    <citation type="submission" date="2016-03" db="EMBL/GenBank/DDBJ databases">
        <title>Sequencing of Lactobacillus Species from Commercial Turkeys.</title>
        <authorList>
            <person name="Johnson T.J."/>
            <person name="Youmans B.P."/>
            <person name="Case K.A."/>
        </authorList>
    </citation>
    <scope>NUCLEOTIDE SEQUENCE [LARGE SCALE GENOMIC DNA]</scope>
    <source>
        <strain evidence="5 6">UMNLA1</strain>
    </source>
</reference>
<dbReference type="EMBL" id="LUGO01000082">
    <property type="protein sequence ID" value="OXS38151.1"/>
    <property type="molecule type" value="Genomic_DNA"/>
</dbReference>
<dbReference type="InterPro" id="IPR037923">
    <property type="entry name" value="HTH-like"/>
</dbReference>
<keyword evidence="1" id="KW-0805">Transcription regulation</keyword>
<comment type="caution">
    <text evidence="5">The sequence shown here is derived from an EMBL/GenBank/DDBJ whole genome shotgun (WGS) entry which is preliminary data.</text>
</comment>
<accession>A0A231PU36</accession>
<dbReference type="SMART" id="SM00342">
    <property type="entry name" value="HTH_ARAC"/>
    <property type="match status" value="1"/>
</dbReference>
<dbReference type="PANTHER" id="PTHR43280:SF30">
    <property type="entry name" value="MMSAB OPERON REGULATORY PROTEIN"/>
    <property type="match status" value="1"/>
</dbReference>
<proteinExistence type="predicted"/>
<evidence type="ECO:0000313" key="6">
    <source>
        <dbReference type="Proteomes" id="UP000215261"/>
    </source>
</evidence>
<dbReference type="CDD" id="cd06986">
    <property type="entry name" value="cupin_MmsR-like_N"/>
    <property type="match status" value="1"/>
</dbReference>
<dbReference type="PROSITE" id="PS00041">
    <property type="entry name" value="HTH_ARAC_FAMILY_1"/>
    <property type="match status" value="1"/>
</dbReference>
<dbReference type="GO" id="GO:0043565">
    <property type="term" value="F:sequence-specific DNA binding"/>
    <property type="evidence" value="ECO:0007669"/>
    <property type="project" value="InterPro"/>
</dbReference>
<dbReference type="AlphaFoldDB" id="A0A231PU36"/>
<dbReference type="InterPro" id="IPR018060">
    <property type="entry name" value="HTH_AraC"/>
</dbReference>
<dbReference type="Pfam" id="PF02311">
    <property type="entry name" value="AraC_binding"/>
    <property type="match status" value="1"/>
</dbReference>
<protein>
    <submittedName>
        <fullName evidence="5">AraC family transcriptional regulator</fullName>
    </submittedName>
</protein>
<evidence type="ECO:0000259" key="4">
    <source>
        <dbReference type="PROSITE" id="PS01124"/>
    </source>
</evidence>
<evidence type="ECO:0000256" key="3">
    <source>
        <dbReference type="ARBA" id="ARBA00023163"/>
    </source>
</evidence>
<dbReference type="InterPro" id="IPR003313">
    <property type="entry name" value="AraC-bd"/>
</dbReference>
<organism evidence="5 6">
    <name type="scientific">Ligilactobacillus agilis</name>
    <dbReference type="NCBI Taxonomy" id="1601"/>
    <lineage>
        <taxon>Bacteria</taxon>
        <taxon>Bacillati</taxon>
        <taxon>Bacillota</taxon>
        <taxon>Bacilli</taxon>
        <taxon>Lactobacillales</taxon>
        <taxon>Lactobacillaceae</taxon>
        <taxon>Ligilactobacillus</taxon>
    </lineage>
</organism>
<dbReference type="RefSeq" id="WP_089144470.1">
    <property type="nucleotide sequence ID" value="NZ_LUGD01000097.1"/>
</dbReference>
<dbReference type="PRINTS" id="PR00032">
    <property type="entry name" value="HTHARAC"/>
</dbReference>
<dbReference type="InterPro" id="IPR020449">
    <property type="entry name" value="Tscrpt_reg_AraC-type_HTH"/>
</dbReference>
<dbReference type="InterPro" id="IPR018062">
    <property type="entry name" value="HTH_AraC-typ_CS"/>
</dbReference>
<name>A0A231PU36_9LACO</name>
<dbReference type="Proteomes" id="UP000215261">
    <property type="component" value="Unassembled WGS sequence"/>
</dbReference>
<evidence type="ECO:0000256" key="2">
    <source>
        <dbReference type="ARBA" id="ARBA00023125"/>
    </source>
</evidence>
<dbReference type="PROSITE" id="PS01124">
    <property type="entry name" value="HTH_ARAC_FAMILY_2"/>
    <property type="match status" value="1"/>
</dbReference>
<dbReference type="SUPFAM" id="SSF51215">
    <property type="entry name" value="Regulatory protein AraC"/>
    <property type="match status" value="1"/>
</dbReference>
<dbReference type="Pfam" id="PF12833">
    <property type="entry name" value="HTH_18"/>
    <property type="match status" value="1"/>
</dbReference>
<dbReference type="PANTHER" id="PTHR43280">
    <property type="entry name" value="ARAC-FAMILY TRANSCRIPTIONAL REGULATOR"/>
    <property type="match status" value="1"/>
</dbReference>
<dbReference type="Gene3D" id="2.60.120.280">
    <property type="entry name" value="Regulatory protein AraC"/>
    <property type="match status" value="1"/>
</dbReference>
<keyword evidence="3" id="KW-0804">Transcription</keyword>
<feature type="domain" description="HTH araC/xylS-type" evidence="4">
    <location>
        <begin position="176"/>
        <end position="274"/>
    </location>
</feature>
<dbReference type="SUPFAM" id="SSF46689">
    <property type="entry name" value="Homeodomain-like"/>
    <property type="match status" value="2"/>
</dbReference>
<evidence type="ECO:0000256" key="1">
    <source>
        <dbReference type="ARBA" id="ARBA00023015"/>
    </source>
</evidence>
<sequence>MNNEYYTLSQNGIESNILFFGQEKCQPGYAFRGNNIRDNYVLHYILAGQGDFSVAGHKTVSLKAGDFFLLPKGVACFYQASFTNPWHYAWIGLTGIKIANIFAASKLAGNYYLKATSQSNFAKSFQRLFEVLHQKTSLANNLLVENLTYEMFYHLVTEFPHSNTNPSQNRPAQQFELAVRYLENNYTYNCTIEDLCVSLSLSRSYIYNLFQKFAHTSPQKLLTQMRMEDAKSKLTSSNQSIQEIADLVGYHDTFTFSKAFKRYSGYSPSTYRKHFSSLRRKFK</sequence>
<evidence type="ECO:0000313" key="5">
    <source>
        <dbReference type="EMBL" id="OXS38151.1"/>
    </source>
</evidence>
<dbReference type="InterPro" id="IPR009057">
    <property type="entry name" value="Homeodomain-like_sf"/>
</dbReference>
<dbReference type="GO" id="GO:0003700">
    <property type="term" value="F:DNA-binding transcription factor activity"/>
    <property type="evidence" value="ECO:0007669"/>
    <property type="project" value="InterPro"/>
</dbReference>
<keyword evidence="2" id="KW-0238">DNA-binding</keyword>
<dbReference type="Gene3D" id="1.10.10.60">
    <property type="entry name" value="Homeodomain-like"/>
    <property type="match status" value="1"/>
</dbReference>
<gene>
    <name evidence="5" type="ORF">AYP69_09290</name>
</gene>